<dbReference type="Gene3D" id="2.30.180.10">
    <property type="entry name" value="FAS1 domain"/>
    <property type="match status" value="1"/>
</dbReference>
<dbReference type="SMART" id="SM00554">
    <property type="entry name" value="FAS1"/>
    <property type="match status" value="1"/>
</dbReference>
<dbReference type="SUPFAM" id="SSF82153">
    <property type="entry name" value="FAS1 domain"/>
    <property type="match status" value="1"/>
</dbReference>
<accession>A0A1L3GPY2</accession>
<dbReference type="InterPro" id="IPR000782">
    <property type="entry name" value="FAS1_domain"/>
</dbReference>
<dbReference type="InterPro" id="IPR036378">
    <property type="entry name" value="FAS1_dom_sf"/>
</dbReference>
<dbReference type="RefSeq" id="WP_072283946.1">
    <property type="nucleotide sequence ID" value="NZ_CP015519.1"/>
</dbReference>
<reference evidence="2 3" key="1">
    <citation type="journal article" date="2017" name="Genome Announc.">
        <title>Complete Genome Sequences of Two Acetylene-Fermenting Pelobacter acetylenicus Strains.</title>
        <authorList>
            <person name="Sutton J.M."/>
            <person name="Baesman S.M."/>
            <person name="Fierst J.L."/>
            <person name="Poret-Peterson A.T."/>
            <person name="Oremland R.S."/>
            <person name="Dunlap D.S."/>
            <person name="Akob D.M."/>
        </authorList>
    </citation>
    <scope>NUCLEOTIDE SEQUENCE [LARGE SCALE GENOMIC DNA]</scope>
    <source>
        <strain evidence="2 3">SFB93</strain>
    </source>
</reference>
<dbReference type="FunFam" id="2.30.180.10:FF:000032">
    <property type="entry name" value="Fasciclin domain-containing protein, putative"/>
    <property type="match status" value="1"/>
</dbReference>
<proteinExistence type="predicted"/>
<organism evidence="2 3">
    <name type="scientific">Syntrophotalea acetylenivorans</name>
    <dbReference type="NCBI Taxonomy" id="1842532"/>
    <lineage>
        <taxon>Bacteria</taxon>
        <taxon>Pseudomonadati</taxon>
        <taxon>Thermodesulfobacteriota</taxon>
        <taxon>Desulfuromonadia</taxon>
        <taxon>Desulfuromonadales</taxon>
        <taxon>Syntrophotaleaceae</taxon>
        <taxon>Syntrophotalea</taxon>
    </lineage>
</organism>
<name>A0A1L3GPY2_9BACT</name>
<dbReference type="KEGG" id="pef:A7E78_09125"/>
<dbReference type="STRING" id="1842532.A7E78_09125"/>
<protein>
    <recommendedName>
        <fullName evidence="1">FAS1 domain-containing protein</fullName>
    </recommendedName>
</protein>
<dbReference type="AlphaFoldDB" id="A0A1L3GPY2"/>
<dbReference type="GO" id="GO:0005615">
    <property type="term" value="C:extracellular space"/>
    <property type="evidence" value="ECO:0007669"/>
    <property type="project" value="TreeGrafter"/>
</dbReference>
<sequence>MSDIMETIAANDSLKTLAKVIEAAGFAERLKAAGPFTFFAPNEEAFSKRNMDELLKDIDKLKTKLEYHLVSGINLQATLDARNIFTLITECGKSLSVYLDENEIMIDNAHIVQGDIECSNGVIHIVDNVFVPAHSGWYETTA</sequence>
<gene>
    <name evidence="2" type="ORF">A7E78_09125</name>
</gene>
<keyword evidence="3" id="KW-1185">Reference proteome</keyword>
<dbReference type="OrthoDB" id="9800666at2"/>
<evidence type="ECO:0000313" key="2">
    <source>
        <dbReference type="EMBL" id="APG27984.1"/>
    </source>
</evidence>
<dbReference type="EMBL" id="CP015519">
    <property type="protein sequence ID" value="APG27984.1"/>
    <property type="molecule type" value="Genomic_DNA"/>
</dbReference>
<feature type="domain" description="FAS1" evidence="1">
    <location>
        <begin position="1"/>
        <end position="130"/>
    </location>
</feature>
<evidence type="ECO:0000313" key="3">
    <source>
        <dbReference type="Proteomes" id="UP000182517"/>
    </source>
</evidence>
<evidence type="ECO:0000259" key="1">
    <source>
        <dbReference type="PROSITE" id="PS50213"/>
    </source>
</evidence>
<dbReference type="Proteomes" id="UP000182517">
    <property type="component" value="Chromosome"/>
</dbReference>
<dbReference type="PROSITE" id="PS50213">
    <property type="entry name" value="FAS1"/>
    <property type="match status" value="1"/>
</dbReference>
<dbReference type="PANTHER" id="PTHR10900">
    <property type="entry name" value="PERIOSTIN-RELATED"/>
    <property type="match status" value="1"/>
</dbReference>
<dbReference type="InterPro" id="IPR050904">
    <property type="entry name" value="Adhesion/Biosynth-related"/>
</dbReference>
<dbReference type="Pfam" id="PF02469">
    <property type="entry name" value="Fasciclin"/>
    <property type="match status" value="1"/>
</dbReference>
<dbReference type="PANTHER" id="PTHR10900:SF77">
    <property type="entry name" value="FI19380P1"/>
    <property type="match status" value="1"/>
</dbReference>